<dbReference type="InterPro" id="IPR000415">
    <property type="entry name" value="Nitroreductase-like"/>
</dbReference>
<accession>A0ABQ6I200</accession>
<dbReference type="PANTHER" id="PTHR43673:SF2">
    <property type="entry name" value="NITROREDUCTASE"/>
    <property type="match status" value="1"/>
</dbReference>
<protein>
    <submittedName>
        <fullName evidence="8">Nitroreductase</fullName>
    </submittedName>
</protein>
<keyword evidence="3" id="KW-0285">Flavoprotein</keyword>
<keyword evidence="9" id="KW-1185">Reference proteome</keyword>
<dbReference type="InterPro" id="IPR029479">
    <property type="entry name" value="Nitroreductase"/>
</dbReference>
<evidence type="ECO:0000313" key="9">
    <source>
        <dbReference type="Proteomes" id="UP001157091"/>
    </source>
</evidence>
<name>A0ABQ6I200_9MICO</name>
<proteinExistence type="inferred from homology"/>
<reference evidence="9" key="1">
    <citation type="journal article" date="2019" name="Int. J. Syst. Evol. Microbiol.">
        <title>The Global Catalogue of Microorganisms (GCM) 10K type strain sequencing project: providing services to taxonomists for standard genome sequencing and annotation.</title>
        <authorList>
            <consortium name="The Broad Institute Genomics Platform"/>
            <consortium name="The Broad Institute Genome Sequencing Center for Infectious Disease"/>
            <person name="Wu L."/>
            <person name="Ma J."/>
        </authorList>
    </citation>
    <scope>NUCLEOTIDE SEQUENCE [LARGE SCALE GENOMIC DNA]</scope>
    <source>
        <strain evidence="9">NBRC 106348</strain>
    </source>
</reference>
<dbReference type="RefSeq" id="WP_284293118.1">
    <property type="nucleotide sequence ID" value="NZ_BSUK01000001.1"/>
</dbReference>
<evidence type="ECO:0000256" key="6">
    <source>
        <dbReference type="SAM" id="MobiDB-lite"/>
    </source>
</evidence>
<evidence type="ECO:0000256" key="2">
    <source>
        <dbReference type="ARBA" id="ARBA00007118"/>
    </source>
</evidence>
<feature type="region of interest" description="Disordered" evidence="6">
    <location>
        <begin position="170"/>
        <end position="200"/>
    </location>
</feature>
<dbReference type="CDD" id="cd02062">
    <property type="entry name" value="Nitro_FMN_reductase"/>
    <property type="match status" value="1"/>
</dbReference>
<dbReference type="Proteomes" id="UP001157091">
    <property type="component" value="Unassembled WGS sequence"/>
</dbReference>
<evidence type="ECO:0000256" key="5">
    <source>
        <dbReference type="ARBA" id="ARBA00023002"/>
    </source>
</evidence>
<dbReference type="Pfam" id="PF00881">
    <property type="entry name" value="Nitroreductase"/>
    <property type="match status" value="1"/>
</dbReference>
<evidence type="ECO:0000256" key="1">
    <source>
        <dbReference type="ARBA" id="ARBA00001917"/>
    </source>
</evidence>
<dbReference type="PANTHER" id="PTHR43673">
    <property type="entry name" value="NAD(P)H NITROREDUCTASE YDGI-RELATED"/>
    <property type="match status" value="1"/>
</dbReference>
<gene>
    <name evidence="8" type="ORF">GCM10025864_20300</name>
</gene>
<comment type="similarity">
    <text evidence="2">Belongs to the nitroreductase family.</text>
</comment>
<evidence type="ECO:0000256" key="3">
    <source>
        <dbReference type="ARBA" id="ARBA00022630"/>
    </source>
</evidence>
<dbReference type="SUPFAM" id="SSF55469">
    <property type="entry name" value="FMN-dependent nitroreductase-like"/>
    <property type="match status" value="1"/>
</dbReference>
<evidence type="ECO:0000259" key="7">
    <source>
        <dbReference type="Pfam" id="PF00881"/>
    </source>
</evidence>
<keyword evidence="5" id="KW-0560">Oxidoreductase</keyword>
<sequence length="200" mass="22209">MEFQDVVDRRRMTRSYTTEPVDPAVVDRALRNAVRAPSAGFSQGWGFLVLDTPDDVRRYWEATADSEDPDAWLEGMMRAPVVVIPCSSKKTYLDRYAEPDKGWTDRDEARWPQPFWDLDTAMASLLILQTVVDEGLGALFFGIPPEADAAVREAFGIPDDHDPVGAITIGHPAPGGATGSAARRPRRAMDDVVHRGRWQA</sequence>
<evidence type="ECO:0000256" key="4">
    <source>
        <dbReference type="ARBA" id="ARBA00022643"/>
    </source>
</evidence>
<comment type="caution">
    <text evidence="8">The sequence shown here is derived from an EMBL/GenBank/DDBJ whole genome shotgun (WGS) entry which is preliminary data.</text>
</comment>
<feature type="domain" description="Nitroreductase" evidence="7">
    <location>
        <begin position="8"/>
        <end position="171"/>
    </location>
</feature>
<evidence type="ECO:0000313" key="8">
    <source>
        <dbReference type="EMBL" id="GMA24271.1"/>
    </source>
</evidence>
<organism evidence="8 9">
    <name type="scientific">Luteimicrobium album</name>
    <dbReference type="NCBI Taxonomy" id="1054550"/>
    <lineage>
        <taxon>Bacteria</taxon>
        <taxon>Bacillati</taxon>
        <taxon>Actinomycetota</taxon>
        <taxon>Actinomycetes</taxon>
        <taxon>Micrococcales</taxon>
        <taxon>Luteimicrobium</taxon>
    </lineage>
</organism>
<dbReference type="Gene3D" id="3.40.109.10">
    <property type="entry name" value="NADH Oxidase"/>
    <property type="match status" value="1"/>
</dbReference>
<keyword evidence="4" id="KW-0288">FMN</keyword>
<comment type="cofactor">
    <cofactor evidence="1">
        <name>FMN</name>
        <dbReference type="ChEBI" id="CHEBI:58210"/>
    </cofactor>
</comment>
<dbReference type="EMBL" id="BSUK01000001">
    <property type="protein sequence ID" value="GMA24271.1"/>
    <property type="molecule type" value="Genomic_DNA"/>
</dbReference>